<name>A0A1G7DDD6_9FLAO</name>
<dbReference type="AlphaFoldDB" id="A0A1G7DDD6"/>
<keyword evidence="2" id="KW-1185">Reference proteome</keyword>
<dbReference type="eggNOG" id="ENOG5032XUY">
    <property type="taxonomic scope" value="Bacteria"/>
</dbReference>
<evidence type="ECO:0000313" key="2">
    <source>
        <dbReference type="Proteomes" id="UP000182114"/>
    </source>
</evidence>
<dbReference type="Proteomes" id="UP000182114">
    <property type="component" value="Unassembled WGS sequence"/>
</dbReference>
<dbReference type="EMBL" id="FNBD01000001">
    <property type="protein sequence ID" value="SDE48966.1"/>
    <property type="molecule type" value="Genomic_DNA"/>
</dbReference>
<evidence type="ECO:0000313" key="1">
    <source>
        <dbReference type="EMBL" id="SDE48966.1"/>
    </source>
</evidence>
<proteinExistence type="predicted"/>
<reference evidence="2" key="1">
    <citation type="submission" date="2016-10" db="EMBL/GenBank/DDBJ databases">
        <authorList>
            <person name="Varghese N."/>
            <person name="Submissions S."/>
        </authorList>
    </citation>
    <scope>NUCLEOTIDE SEQUENCE [LARGE SCALE GENOMIC DNA]</scope>
    <source>
        <strain evidence="2">DSM 24729</strain>
    </source>
</reference>
<organism evidence="1 2">
    <name type="scientific">Cellulophaga baltica</name>
    <dbReference type="NCBI Taxonomy" id="76594"/>
    <lineage>
        <taxon>Bacteria</taxon>
        <taxon>Pseudomonadati</taxon>
        <taxon>Bacteroidota</taxon>
        <taxon>Flavobacteriia</taxon>
        <taxon>Flavobacteriales</taxon>
        <taxon>Flavobacteriaceae</taxon>
        <taxon>Cellulophaga</taxon>
    </lineage>
</organism>
<dbReference type="GeneID" id="78060398"/>
<accession>A0A1G7DDD6</accession>
<dbReference type="RefSeq" id="WP_024482066.1">
    <property type="nucleotide sequence ID" value="NZ_CANLMK010000001.1"/>
</dbReference>
<gene>
    <name evidence="1" type="ORF">SAMN04487992_101467</name>
</gene>
<protein>
    <submittedName>
        <fullName evidence="1">Uncharacterized protein</fullName>
    </submittedName>
</protein>
<sequence>MNKSFLIVLVFLGCIACGEKKTEDVKEDPAAGLVALKKLPKKVNASFGATEILKDWTEYNALNAAVNAVYTIDTKEDLIVVLEDLVEKQKLLEASAYPEVFDRADIKSRQKVFKTKVLQVKFDLEYDKDPRKTVIELVKAYNAFNNQFSVVIKSTLKPEILFDE</sequence>